<proteinExistence type="predicted"/>
<accession>A0A4R1HDD7</accession>
<gene>
    <name evidence="3" type="ORF">DFR30_1912</name>
</gene>
<dbReference type="EMBL" id="SMFX01000001">
    <property type="protein sequence ID" value="TCK18633.1"/>
    <property type="molecule type" value="Genomic_DNA"/>
</dbReference>
<dbReference type="OrthoDB" id="6196336at2"/>
<reference evidence="3 4" key="1">
    <citation type="submission" date="2019-03" db="EMBL/GenBank/DDBJ databases">
        <title>Genomic Encyclopedia of Type Strains, Phase IV (KMG-IV): sequencing the most valuable type-strain genomes for metagenomic binning, comparative biology and taxonomic classification.</title>
        <authorList>
            <person name="Goeker M."/>
        </authorList>
    </citation>
    <scope>NUCLEOTIDE SEQUENCE [LARGE SCALE GENOMIC DNA]</scope>
    <source>
        <strain evidence="3 4">DSM 19610</strain>
    </source>
</reference>
<keyword evidence="1" id="KW-0812">Transmembrane</keyword>
<dbReference type="InterPro" id="IPR004864">
    <property type="entry name" value="LEA_2"/>
</dbReference>
<sequence length="173" mass="18622">MNNLLPVPVSLRVMILTLIVVSPGFALTFWVTGCATLSASITPPNLSVVSIEPAEVGPLEQKYHLKVRLQNPNDHALEISGISYVLEVNGQPLLKGVSSDRVTLPRFGESIIELSGVSTLFGFLRQLQALEDKKPLGMHYRIRGKFGLANRLGSLPFSYEGTLLPPAAGDAGS</sequence>
<dbReference type="InterPro" id="IPR013990">
    <property type="entry name" value="WHy-dom"/>
</dbReference>
<comment type="caution">
    <text evidence="3">The sequence shown here is derived from an EMBL/GenBank/DDBJ whole genome shotgun (WGS) entry which is preliminary data.</text>
</comment>
<name>A0A4R1HDD7_9GAMM</name>
<evidence type="ECO:0000313" key="4">
    <source>
        <dbReference type="Proteomes" id="UP000295707"/>
    </source>
</evidence>
<dbReference type="SUPFAM" id="SSF117070">
    <property type="entry name" value="LEA14-like"/>
    <property type="match status" value="1"/>
</dbReference>
<keyword evidence="1" id="KW-1133">Transmembrane helix</keyword>
<dbReference type="Gene3D" id="2.60.40.1820">
    <property type="match status" value="1"/>
</dbReference>
<evidence type="ECO:0000259" key="2">
    <source>
        <dbReference type="SMART" id="SM00769"/>
    </source>
</evidence>
<feature type="domain" description="Water stress and hypersensitive response" evidence="2">
    <location>
        <begin position="46"/>
        <end position="166"/>
    </location>
</feature>
<dbReference type="AlphaFoldDB" id="A0A4R1HDD7"/>
<dbReference type="GO" id="GO:0009269">
    <property type="term" value="P:response to desiccation"/>
    <property type="evidence" value="ECO:0007669"/>
    <property type="project" value="InterPro"/>
</dbReference>
<protein>
    <submittedName>
        <fullName evidence="3">LEA14-like dessication related protein</fullName>
    </submittedName>
</protein>
<keyword evidence="1" id="KW-0472">Membrane</keyword>
<dbReference type="SMART" id="SM00769">
    <property type="entry name" value="WHy"/>
    <property type="match status" value="1"/>
</dbReference>
<feature type="transmembrane region" description="Helical" evidence="1">
    <location>
        <begin position="12"/>
        <end position="31"/>
    </location>
</feature>
<organism evidence="3 4">
    <name type="scientific">Thiogranum longum</name>
    <dbReference type="NCBI Taxonomy" id="1537524"/>
    <lineage>
        <taxon>Bacteria</taxon>
        <taxon>Pseudomonadati</taxon>
        <taxon>Pseudomonadota</taxon>
        <taxon>Gammaproteobacteria</taxon>
        <taxon>Chromatiales</taxon>
        <taxon>Ectothiorhodospiraceae</taxon>
        <taxon>Thiogranum</taxon>
    </lineage>
</organism>
<dbReference type="Proteomes" id="UP000295707">
    <property type="component" value="Unassembled WGS sequence"/>
</dbReference>
<keyword evidence="4" id="KW-1185">Reference proteome</keyword>
<dbReference type="RefSeq" id="WP_132972606.1">
    <property type="nucleotide sequence ID" value="NZ_SMFX01000001.1"/>
</dbReference>
<evidence type="ECO:0000256" key="1">
    <source>
        <dbReference type="SAM" id="Phobius"/>
    </source>
</evidence>
<dbReference type="Pfam" id="PF03168">
    <property type="entry name" value="LEA_2"/>
    <property type="match status" value="1"/>
</dbReference>
<evidence type="ECO:0000313" key="3">
    <source>
        <dbReference type="EMBL" id="TCK18633.1"/>
    </source>
</evidence>